<dbReference type="Gene3D" id="3.60.10.10">
    <property type="entry name" value="Endonuclease/exonuclease/phosphatase"/>
    <property type="match status" value="1"/>
</dbReference>
<feature type="region of interest" description="Disordered" evidence="1">
    <location>
        <begin position="60"/>
        <end position="84"/>
    </location>
</feature>
<accession>A0A183T3H5</accession>
<evidence type="ECO:0000313" key="3">
    <source>
        <dbReference type="Proteomes" id="UP000275846"/>
    </source>
</evidence>
<proteinExistence type="predicted"/>
<organism evidence="4">
    <name type="scientific">Schistocephalus solidus</name>
    <name type="common">Tapeworm</name>
    <dbReference type="NCBI Taxonomy" id="70667"/>
    <lineage>
        <taxon>Eukaryota</taxon>
        <taxon>Metazoa</taxon>
        <taxon>Spiralia</taxon>
        <taxon>Lophotrochozoa</taxon>
        <taxon>Platyhelminthes</taxon>
        <taxon>Cestoda</taxon>
        <taxon>Eucestoda</taxon>
        <taxon>Diphyllobothriidea</taxon>
        <taxon>Diphyllobothriidae</taxon>
        <taxon>Schistocephalus</taxon>
    </lineage>
</organism>
<dbReference type="EMBL" id="UYSU01036241">
    <property type="protein sequence ID" value="VDL97408.1"/>
    <property type="molecule type" value="Genomic_DNA"/>
</dbReference>
<evidence type="ECO:0000256" key="1">
    <source>
        <dbReference type="SAM" id="MobiDB-lite"/>
    </source>
</evidence>
<evidence type="ECO:0000313" key="2">
    <source>
        <dbReference type="EMBL" id="VDL97408.1"/>
    </source>
</evidence>
<feature type="compositionally biased region" description="Basic and acidic residues" evidence="1">
    <location>
        <begin position="73"/>
        <end position="84"/>
    </location>
</feature>
<dbReference type="Proteomes" id="UP000275846">
    <property type="component" value="Unassembled WGS sequence"/>
</dbReference>
<gene>
    <name evidence="2" type="ORF">SSLN_LOCUS11023</name>
</gene>
<reference evidence="2 3" key="2">
    <citation type="submission" date="2018-11" db="EMBL/GenBank/DDBJ databases">
        <authorList>
            <consortium name="Pathogen Informatics"/>
        </authorList>
    </citation>
    <scope>NUCLEOTIDE SEQUENCE [LARGE SCALE GENOMIC DNA]</scope>
    <source>
        <strain evidence="2 3">NST_G2</strain>
    </source>
</reference>
<reference evidence="4" key="1">
    <citation type="submission" date="2016-06" db="UniProtKB">
        <authorList>
            <consortium name="WormBaseParasite"/>
        </authorList>
    </citation>
    <scope>IDENTIFICATION</scope>
</reference>
<name>A0A183T3H5_SCHSO</name>
<dbReference type="SUPFAM" id="SSF56219">
    <property type="entry name" value="DNase I-like"/>
    <property type="match status" value="2"/>
</dbReference>
<evidence type="ECO:0000313" key="4">
    <source>
        <dbReference type="WBParaSite" id="SSLN_0001144601-mRNA-1"/>
    </source>
</evidence>
<dbReference type="OrthoDB" id="10030815at2759"/>
<dbReference type="InterPro" id="IPR036691">
    <property type="entry name" value="Endo/exonu/phosph_ase_sf"/>
</dbReference>
<protein>
    <submittedName>
        <fullName evidence="4">Endo/exonuclease/phosphatase domain-containing protein</fullName>
    </submittedName>
</protein>
<keyword evidence="3" id="KW-1185">Reference proteome</keyword>
<dbReference type="WBParaSite" id="SSLN_0001144601-mRNA-1">
    <property type="protein sequence ID" value="SSLN_0001144601-mRNA-1"/>
    <property type="gene ID" value="SSLN_0001144601"/>
</dbReference>
<sequence>MPRPCQHTRAVNASSTRESACLDIFGHNATTIRPVRGNTSDSAALVWHFWDIPPSTALCPNRSGDMKNNARSNRPERRTAPDAQELARFKVDIPALSVTRFSEQGQLEEVGTGYTSSGAAARRQSDATLGIDDQLISFRPPLRGDKFATVISAYAPPMTSSDAAKDKFYEGLHALLATVPKVDKLIVLGDLNVRVGTDHTTWSGVPGPYGLAGFNENGLLLL</sequence>
<dbReference type="AlphaFoldDB" id="A0A183T3H5"/>